<comment type="caution">
    <text evidence="1">The sequence shown here is derived from an EMBL/GenBank/DDBJ whole genome shotgun (WGS) entry which is preliminary data.</text>
</comment>
<organism evidence="1 2">
    <name type="scientific">Gigaspora rosea</name>
    <dbReference type="NCBI Taxonomy" id="44941"/>
    <lineage>
        <taxon>Eukaryota</taxon>
        <taxon>Fungi</taxon>
        <taxon>Fungi incertae sedis</taxon>
        <taxon>Mucoromycota</taxon>
        <taxon>Glomeromycotina</taxon>
        <taxon>Glomeromycetes</taxon>
        <taxon>Diversisporales</taxon>
        <taxon>Gigasporaceae</taxon>
        <taxon>Gigaspora</taxon>
    </lineage>
</organism>
<reference evidence="1 2" key="1">
    <citation type="submission" date="2018-06" db="EMBL/GenBank/DDBJ databases">
        <title>Comparative genomics reveals the genomic features of Rhizophagus irregularis, R. cerebriforme, R. diaphanum and Gigaspora rosea, and their symbiotic lifestyle signature.</title>
        <authorList>
            <person name="Morin E."/>
            <person name="San Clemente H."/>
            <person name="Chen E.C.H."/>
            <person name="De La Providencia I."/>
            <person name="Hainaut M."/>
            <person name="Kuo A."/>
            <person name="Kohler A."/>
            <person name="Murat C."/>
            <person name="Tang N."/>
            <person name="Roy S."/>
            <person name="Loubradou J."/>
            <person name="Henrissat B."/>
            <person name="Grigoriev I.V."/>
            <person name="Corradi N."/>
            <person name="Roux C."/>
            <person name="Martin F.M."/>
        </authorList>
    </citation>
    <scope>NUCLEOTIDE SEQUENCE [LARGE SCALE GENOMIC DNA]</scope>
    <source>
        <strain evidence="1 2">DAOM 194757</strain>
    </source>
</reference>
<keyword evidence="2" id="KW-1185">Reference proteome</keyword>
<proteinExistence type="predicted"/>
<name>A0A397VH03_9GLOM</name>
<dbReference type="AlphaFoldDB" id="A0A397VH03"/>
<sequence length="178" mass="21270">MLVKTVSHKYLYHIHYKNYFQKIQAEEVVYLEINISDTRTFTIVSRANKDKNLLSEDLKQDNNNPKFEVIFANMINDYLEVLQNWIPKLVGIEEKKWNFANTNYSDRIDNLEYYNKNSIRNNKNPAKVKNIEMYSCNCYLHEIVLESDGTNKIDTKKNDHKAFDYYHKSTKIENVKKN</sequence>
<gene>
    <name evidence="1" type="ORF">C2G38_2175691</name>
</gene>
<accession>A0A397VH03</accession>
<dbReference type="EMBL" id="QKWP01000342">
    <property type="protein sequence ID" value="RIB21760.1"/>
    <property type="molecule type" value="Genomic_DNA"/>
</dbReference>
<evidence type="ECO:0000313" key="1">
    <source>
        <dbReference type="EMBL" id="RIB21760.1"/>
    </source>
</evidence>
<dbReference type="Proteomes" id="UP000266673">
    <property type="component" value="Unassembled WGS sequence"/>
</dbReference>
<protein>
    <submittedName>
        <fullName evidence="1">Uncharacterized protein</fullName>
    </submittedName>
</protein>
<evidence type="ECO:0000313" key="2">
    <source>
        <dbReference type="Proteomes" id="UP000266673"/>
    </source>
</evidence>